<keyword evidence="3 4" id="KW-0418">Kinase</keyword>
<dbReference type="FunFam" id="3.40.1160.10:FF:000007">
    <property type="entry name" value="Carbamate kinase"/>
    <property type="match status" value="1"/>
</dbReference>
<dbReference type="InterPro" id="IPR001048">
    <property type="entry name" value="Asp/Glu/Uridylate_kinase"/>
</dbReference>
<dbReference type="Pfam" id="PF00696">
    <property type="entry name" value="AA_kinase"/>
    <property type="match status" value="1"/>
</dbReference>
<dbReference type="AlphaFoldDB" id="A0A5K7YLX9"/>
<keyword evidence="2 4" id="KW-0808">Transferase</keyword>
<dbReference type="EMBL" id="AP021874">
    <property type="protein sequence ID" value="BBO67354.1"/>
    <property type="molecule type" value="Genomic_DNA"/>
</dbReference>
<dbReference type="PIRSF" id="PIRSF000723">
    <property type="entry name" value="Carbamate_kin"/>
    <property type="match status" value="1"/>
</dbReference>
<dbReference type="Proteomes" id="UP000427906">
    <property type="component" value="Chromosome"/>
</dbReference>
<dbReference type="GO" id="GO:0019546">
    <property type="term" value="P:L-arginine deiminase pathway"/>
    <property type="evidence" value="ECO:0007669"/>
    <property type="project" value="TreeGrafter"/>
</dbReference>
<protein>
    <recommendedName>
        <fullName evidence="4">Carbamate kinase</fullName>
    </recommendedName>
</protein>
<dbReference type="GO" id="GO:0005829">
    <property type="term" value="C:cytosol"/>
    <property type="evidence" value="ECO:0007669"/>
    <property type="project" value="TreeGrafter"/>
</dbReference>
<dbReference type="PANTHER" id="PTHR30409:SF1">
    <property type="entry name" value="CARBAMATE KINASE-RELATED"/>
    <property type="match status" value="1"/>
</dbReference>
<name>A0A5K7YLX9_9BACT</name>
<evidence type="ECO:0000313" key="7">
    <source>
        <dbReference type="Proteomes" id="UP000427906"/>
    </source>
</evidence>
<evidence type="ECO:0000259" key="5">
    <source>
        <dbReference type="Pfam" id="PF00696"/>
    </source>
</evidence>
<keyword evidence="7" id="KW-1185">Reference proteome</keyword>
<dbReference type="Gene3D" id="3.40.1160.10">
    <property type="entry name" value="Acetylglutamate kinase-like"/>
    <property type="match status" value="1"/>
</dbReference>
<evidence type="ECO:0000313" key="6">
    <source>
        <dbReference type="EMBL" id="BBO67354.1"/>
    </source>
</evidence>
<reference evidence="6 7" key="1">
    <citation type="submission" date="2019-11" db="EMBL/GenBank/DDBJ databases">
        <title>Comparative genomics of hydrocarbon-degrading Desulfosarcina strains.</title>
        <authorList>
            <person name="Watanabe M."/>
            <person name="Kojima H."/>
            <person name="Fukui M."/>
        </authorList>
    </citation>
    <scope>NUCLEOTIDE SEQUENCE [LARGE SCALE GENOMIC DNA]</scope>
    <source>
        <strain evidence="6 7">PL12</strain>
    </source>
</reference>
<gene>
    <name evidence="6" type="primary">cpkA</name>
    <name evidence="6" type="ORF">DSCA_12840</name>
</gene>
<dbReference type="SUPFAM" id="SSF53633">
    <property type="entry name" value="Carbamate kinase-like"/>
    <property type="match status" value="1"/>
</dbReference>
<dbReference type="InterPro" id="IPR003964">
    <property type="entry name" value="Carb_kinase"/>
</dbReference>
<evidence type="ECO:0000256" key="2">
    <source>
        <dbReference type="ARBA" id="ARBA00022679"/>
    </source>
</evidence>
<dbReference type="InterPro" id="IPR036393">
    <property type="entry name" value="AceGlu_kinase-like_sf"/>
</dbReference>
<evidence type="ECO:0000256" key="3">
    <source>
        <dbReference type="ARBA" id="ARBA00022777"/>
    </source>
</evidence>
<dbReference type="CDD" id="cd04235">
    <property type="entry name" value="AAK_CK"/>
    <property type="match status" value="1"/>
</dbReference>
<accession>A0A5K7YLX9</accession>
<sequence length="317" mass="34054">MTKQHPQKKPVLLVALGGNALIRKGQVGTVEEQFANLRIPMAEIARLSQDYRIIITHGNGPQVGNLLLQQECCDTVPRLPLEILVAQTQGQIGYMIESTLDEALMAMGINSQPLVSLISYVVVDETDKAFKSPSKPVGPVFTREKAATLPYPTVETPKGYRRVVVSPKPVTIVEKREIRTLIDSGFIVVCCGGGGIPVVRAGRTFDGVDAVIDKDLASARLAEETGVDLFVMATDVDGVALNYGQPDEHYLTSLDLEAAARHILDGHFSAGAMLPKVEAAMQFLGSGGKRAVITRVDRIADAVSGKAGTEFIIESGY</sequence>
<dbReference type="OrthoDB" id="9766717at2"/>
<dbReference type="PRINTS" id="PR01469">
    <property type="entry name" value="CARBMTKINASE"/>
</dbReference>
<dbReference type="GO" id="GO:0008804">
    <property type="term" value="F:carbamate kinase activity"/>
    <property type="evidence" value="ECO:0007669"/>
    <property type="project" value="InterPro"/>
</dbReference>
<evidence type="ECO:0000256" key="1">
    <source>
        <dbReference type="ARBA" id="ARBA00011066"/>
    </source>
</evidence>
<dbReference type="PANTHER" id="PTHR30409">
    <property type="entry name" value="CARBAMATE KINASE"/>
    <property type="match status" value="1"/>
</dbReference>
<dbReference type="RefSeq" id="WP_155315625.1">
    <property type="nucleotide sequence ID" value="NZ_AP021874.1"/>
</dbReference>
<evidence type="ECO:0000256" key="4">
    <source>
        <dbReference type="PIRNR" id="PIRNR000723"/>
    </source>
</evidence>
<organism evidence="6 7">
    <name type="scientific">Desulfosarcina alkanivorans</name>
    <dbReference type="NCBI Taxonomy" id="571177"/>
    <lineage>
        <taxon>Bacteria</taxon>
        <taxon>Pseudomonadati</taxon>
        <taxon>Thermodesulfobacteriota</taxon>
        <taxon>Desulfobacteria</taxon>
        <taxon>Desulfobacterales</taxon>
        <taxon>Desulfosarcinaceae</taxon>
        <taxon>Desulfosarcina</taxon>
    </lineage>
</organism>
<proteinExistence type="inferred from homology"/>
<comment type="similarity">
    <text evidence="1 4">Belongs to the carbamate kinase family.</text>
</comment>
<feature type="domain" description="Aspartate/glutamate/uridylate kinase" evidence="5">
    <location>
        <begin position="12"/>
        <end position="294"/>
    </location>
</feature>
<dbReference type="KEGG" id="dalk:DSCA_12840"/>
<dbReference type="NCBIfam" id="NF009007">
    <property type="entry name" value="PRK12352.1"/>
    <property type="match status" value="1"/>
</dbReference>